<dbReference type="Proteomes" id="UP001498771">
    <property type="component" value="Unassembled WGS sequence"/>
</dbReference>
<dbReference type="GeneID" id="90037761"/>
<proteinExistence type="predicted"/>
<evidence type="ECO:0000313" key="1">
    <source>
        <dbReference type="EMBL" id="KAK7206232.1"/>
    </source>
</evidence>
<gene>
    <name evidence="1" type="ORF">BZA70DRAFT_276105</name>
</gene>
<sequence length="366" mass="41179">MSRTLVSFSRRAPALLASRLVRFSSTEATPSPPQSFKTLLDALYTKTTKRVIETDVASGQLAQEILLRRSMGKKLTEEDRVLENNGRKRVIEARPASQKEVTALIKAIEHKSDIDGLVALIGRLGKQKRGYRTPDWQSALLFRHLVLKGFYPEATRLMNTPREHNFSRGPETRHELLRTYAIHLRLAEHSVSSTGTVARRFERYVNDPLYNGLAIASLGAIMHNTSYYIPAHLPIQHAAAVKKFTELLGGAVDEHPISTPVSSIKSFTNNQLIALERLLVDFELTHQGLVKTREVIDQSDAELLKLNSKLTSLFETKQRELREALAARAQFLGRANFTSWTLEKYEEALSRRAPASEEPEAEEAEA</sequence>
<comment type="caution">
    <text evidence="1">The sequence shown here is derived from an EMBL/GenBank/DDBJ whole genome shotgun (WGS) entry which is preliminary data.</text>
</comment>
<keyword evidence="2" id="KW-1185">Reference proteome</keyword>
<accession>A0ABR1F8X1</accession>
<organism evidence="1 2">
    <name type="scientific">Myxozyma melibiosi</name>
    <dbReference type="NCBI Taxonomy" id="54550"/>
    <lineage>
        <taxon>Eukaryota</taxon>
        <taxon>Fungi</taxon>
        <taxon>Dikarya</taxon>
        <taxon>Ascomycota</taxon>
        <taxon>Saccharomycotina</taxon>
        <taxon>Lipomycetes</taxon>
        <taxon>Lipomycetales</taxon>
        <taxon>Lipomycetaceae</taxon>
        <taxon>Myxozyma</taxon>
    </lineage>
</organism>
<dbReference type="RefSeq" id="XP_064769265.1">
    <property type="nucleotide sequence ID" value="XM_064912249.1"/>
</dbReference>
<dbReference type="EMBL" id="JBBJBU010000003">
    <property type="protein sequence ID" value="KAK7206232.1"/>
    <property type="molecule type" value="Genomic_DNA"/>
</dbReference>
<name>A0ABR1F8X1_9ASCO</name>
<reference evidence="1 2" key="1">
    <citation type="submission" date="2024-03" db="EMBL/GenBank/DDBJ databases">
        <title>Genome-scale model development and genomic sequencing of the oleaginous clade Lipomyces.</title>
        <authorList>
            <consortium name="Lawrence Berkeley National Laboratory"/>
            <person name="Czajka J.J."/>
            <person name="Han Y."/>
            <person name="Kim J."/>
            <person name="Mondo S.J."/>
            <person name="Hofstad B.A."/>
            <person name="Robles A."/>
            <person name="Haridas S."/>
            <person name="Riley R."/>
            <person name="LaButti K."/>
            <person name="Pangilinan J."/>
            <person name="Andreopoulos W."/>
            <person name="Lipzen A."/>
            <person name="Yan J."/>
            <person name="Wang M."/>
            <person name="Ng V."/>
            <person name="Grigoriev I.V."/>
            <person name="Spatafora J.W."/>
            <person name="Magnuson J.K."/>
            <person name="Baker S.E."/>
            <person name="Pomraning K.R."/>
        </authorList>
    </citation>
    <scope>NUCLEOTIDE SEQUENCE [LARGE SCALE GENOMIC DNA]</scope>
    <source>
        <strain evidence="1 2">Phaff 52-87</strain>
    </source>
</reference>
<protein>
    <submittedName>
        <fullName evidence="1">Uncharacterized protein</fullName>
    </submittedName>
</protein>
<evidence type="ECO:0000313" key="2">
    <source>
        <dbReference type="Proteomes" id="UP001498771"/>
    </source>
</evidence>